<accession>A0A816D2S6</accession>
<dbReference type="PROSITE" id="PS00217">
    <property type="entry name" value="SUGAR_TRANSPORT_2"/>
    <property type="match status" value="1"/>
</dbReference>
<dbReference type="GO" id="GO:0016020">
    <property type="term" value="C:membrane"/>
    <property type="evidence" value="ECO:0007669"/>
    <property type="project" value="UniProtKB-SubCell"/>
</dbReference>
<comment type="caution">
    <text evidence="10">The sequence shown here is derived from an EMBL/GenBank/DDBJ whole genome shotgun (WGS) entry which is preliminary data.</text>
</comment>
<feature type="transmembrane region" description="Helical" evidence="7">
    <location>
        <begin position="84"/>
        <end position="101"/>
    </location>
</feature>
<feature type="transmembrane region" description="Helical" evidence="7">
    <location>
        <begin position="326"/>
        <end position="345"/>
    </location>
</feature>
<dbReference type="PRINTS" id="PR00171">
    <property type="entry name" value="SUGRTRNSPORT"/>
</dbReference>
<dbReference type="OrthoDB" id="6339427at2759"/>
<keyword evidence="4 7" id="KW-1133">Transmembrane helix</keyword>
<dbReference type="PANTHER" id="PTHR48022">
    <property type="entry name" value="PLASTIDIC GLUCOSE TRANSPORTER 4"/>
    <property type="match status" value="1"/>
</dbReference>
<evidence type="ECO:0000259" key="8">
    <source>
        <dbReference type="PROSITE" id="PS50850"/>
    </source>
</evidence>
<dbReference type="Proteomes" id="UP000663852">
    <property type="component" value="Unassembled WGS sequence"/>
</dbReference>
<feature type="transmembrane region" description="Helical" evidence="7">
    <location>
        <begin position="426"/>
        <end position="445"/>
    </location>
</feature>
<evidence type="ECO:0000313" key="10">
    <source>
        <dbReference type="EMBL" id="CAF1630138.1"/>
    </source>
</evidence>
<dbReference type="Proteomes" id="UP000663828">
    <property type="component" value="Unassembled WGS sequence"/>
</dbReference>
<dbReference type="InterPro" id="IPR036259">
    <property type="entry name" value="MFS_trans_sf"/>
</dbReference>
<evidence type="ECO:0000256" key="5">
    <source>
        <dbReference type="ARBA" id="ARBA00023136"/>
    </source>
</evidence>
<comment type="similarity">
    <text evidence="2 6">Belongs to the major facilitator superfamily. Sugar transporter (TC 2.A.1.1) family.</text>
</comment>
<dbReference type="InterPro" id="IPR050360">
    <property type="entry name" value="MFS_Sugar_Transporters"/>
</dbReference>
<evidence type="ECO:0000256" key="3">
    <source>
        <dbReference type="ARBA" id="ARBA00022692"/>
    </source>
</evidence>
<dbReference type="InterPro" id="IPR005828">
    <property type="entry name" value="MFS_sugar_transport-like"/>
</dbReference>
<comment type="subcellular location">
    <subcellularLocation>
        <location evidence="1">Membrane</location>
        <topology evidence="1">Multi-pass membrane protein</topology>
    </subcellularLocation>
</comment>
<dbReference type="PROSITE" id="PS50850">
    <property type="entry name" value="MFS"/>
    <property type="match status" value="1"/>
</dbReference>
<feature type="transmembrane region" description="Helical" evidence="7">
    <location>
        <begin position="107"/>
        <end position="128"/>
    </location>
</feature>
<feature type="transmembrane region" description="Helical" evidence="7">
    <location>
        <begin position="54"/>
        <end position="72"/>
    </location>
</feature>
<evidence type="ECO:0000313" key="11">
    <source>
        <dbReference type="Proteomes" id="UP000663828"/>
    </source>
</evidence>
<feature type="transmembrane region" description="Helical" evidence="7">
    <location>
        <begin position="391"/>
        <end position="414"/>
    </location>
</feature>
<proteinExistence type="inferred from homology"/>
<evidence type="ECO:0000256" key="6">
    <source>
        <dbReference type="RuleBase" id="RU003346"/>
    </source>
</evidence>
<evidence type="ECO:0000256" key="2">
    <source>
        <dbReference type="ARBA" id="ARBA00010992"/>
    </source>
</evidence>
<feature type="transmembrane region" description="Helical" evidence="7">
    <location>
        <begin position="357"/>
        <end position="379"/>
    </location>
</feature>
<dbReference type="InterPro" id="IPR005829">
    <property type="entry name" value="Sugar_transporter_CS"/>
</dbReference>
<dbReference type="Pfam" id="PF00083">
    <property type="entry name" value="Sugar_tr"/>
    <property type="match status" value="1"/>
</dbReference>
<feature type="transmembrane region" description="Helical" evidence="7">
    <location>
        <begin position="171"/>
        <end position="193"/>
    </location>
</feature>
<organism evidence="10 11">
    <name type="scientific">Adineta ricciae</name>
    <name type="common">Rotifer</name>
    <dbReference type="NCBI Taxonomy" id="249248"/>
    <lineage>
        <taxon>Eukaryota</taxon>
        <taxon>Metazoa</taxon>
        <taxon>Spiralia</taxon>
        <taxon>Gnathifera</taxon>
        <taxon>Rotifera</taxon>
        <taxon>Eurotatoria</taxon>
        <taxon>Bdelloidea</taxon>
        <taxon>Adinetida</taxon>
        <taxon>Adinetidae</taxon>
        <taxon>Adineta</taxon>
    </lineage>
</organism>
<dbReference type="NCBIfam" id="TIGR00879">
    <property type="entry name" value="SP"/>
    <property type="match status" value="1"/>
</dbReference>
<evidence type="ECO:0000256" key="1">
    <source>
        <dbReference type="ARBA" id="ARBA00004141"/>
    </source>
</evidence>
<protein>
    <recommendedName>
        <fullName evidence="8">Major facilitator superfamily (MFS) profile domain-containing protein</fullName>
    </recommendedName>
</protein>
<feature type="domain" description="Major facilitator superfamily (MFS) profile" evidence="8">
    <location>
        <begin position="5"/>
        <end position="448"/>
    </location>
</feature>
<keyword evidence="3 7" id="KW-0812">Transmembrane</keyword>
<feature type="transmembrane region" description="Helical" evidence="7">
    <location>
        <begin position="140"/>
        <end position="159"/>
    </location>
</feature>
<dbReference type="GO" id="GO:0005351">
    <property type="term" value="F:carbohydrate:proton symporter activity"/>
    <property type="evidence" value="ECO:0007669"/>
    <property type="project" value="TreeGrafter"/>
</dbReference>
<keyword evidence="6" id="KW-0813">Transport</keyword>
<dbReference type="PANTHER" id="PTHR48022:SF17">
    <property type="entry name" value="HEXOSE TRANSPORTER"/>
    <property type="match status" value="1"/>
</dbReference>
<dbReference type="InterPro" id="IPR003663">
    <property type="entry name" value="Sugar/inositol_transpt"/>
</dbReference>
<dbReference type="InterPro" id="IPR020846">
    <property type="entry name" value="MFS_dom"/>
</dbReference>
<dbReference type="PROSITE" id="PS00216">
    <property type="entry name" value="SUGAR_TRANSPORT_1"/>
    <property type="match status" value="1"/>
</dbReference>
<dbReference type="SUPFAM" id="SSF103473">
    <property type="entry name" value="MFS general substrate transporter"/>
    <property type="match status" value="1"/>
</dbReference>
<reference evidence="10" key="1">
    <citation type="submission" date="2021-02" db="EMBL/GenBank/DDBJ databases">
        <authorList>
            <person name="Nowell W R."/>
        </authorList>
    </citation>
    <scope>NUCLEOTIDE SEQUENCE</scope>
</reference>
<dbReference type="Gene3D" id="1.20.1250.20">
    <property type="entry name" value="MFS general substrate transporter like domains"/>
    <property type="match status" value="1"/>
</dbReference>
<dbReference type="AlphaFoldDB" id="A0A816D2S6"/>
<keyword evidence="11" id="KW-1185">Reference proteome</keyword>
<gene>
    <name evidence="9" type="ORF">EDS130_LOCUS36646</name>
    <name evidence="10" type="ORF">XAT740_LOCUS51512</name>
</gene>
<dbReference type="EMBL" id="CAJNOR010008209">
    <property type="protein sequence ID" value="CAF1630138.1"/>
    <property type="molecule type" value="Genomic_DNA"/>
</dbReference>
<keyword evidence="5 7" id="KW-0472">Membrane</keyword>
<name>A0A816D2S6_ADIRI</name>
<dbReference type="EMBL" id="CAJNOJ010000344">
    <property type="protein sequence ID" value="CAF1409903.1"/>
    <property type="molecule type" value="Genomic_DNA"/>
</dbReference>
<feature type="transmembrane region" description="Helical" evidence="7">
    <location>
        <begin position="267"/>
        <end position="286"/>
    </location>
</feature>
<sequence length="496" mass="54851">MAIFVSIFAALGGFLYGYDTGLISGIINIPYFLQTYGHRQGNTTTYLLASSDKGLIVSILSAGTFVGALLGYPSSDYLGRRRGLILAYLIFSVGVILQIIIEQFQVFILGRFITGLGLGIVSCILPIYQSECAPKQIRGALVSTYQLFITIGLFVAAVVNYQTKDRTSSAAYRIPIGLQLLWTAILCIGMFLLPESPRYLILKGNVDQAYQSQSRLTSKKIDDPQVTYHIKEMIVDTVAAKAQQSGTYLDCFQLGPDKTLWRTLGGIFLQVWQQLSGINFIFYYGTTFFHSSGMAHPFLLTIIINLVNVTMTIPGLLLIDLLGRRKLLIIGACGMCLCEYSIALIGQSNETKQKLLIVFVCIYIAFFASTWGPSTSVITGELYPTCIRAKCMSLSTASNWLVNFMLGCITPYLIDADKGNLGTDVFFIWGTTCLGCVLFGFFCVWETRGLSLEKINYLIRNSSPITSVQLNQRMRSSGIIENEVLNNESIQLLDKS</sequence>
<evidence type="ECO:0000313" key="9">
    <source>
        <dbReference type="EMBL" id="CAF1409903.1"/>
    </source>
</evidence>
<evidence type="ECO:0000256" key="4">
    <source>
        <dbReference type="ARBA" id="ARBA00022989"/>
    </source>
</evidence>
<feature type="transmembrane region" description="Helical" evidence="7">
    <location>
        <begin position="298"/>
        <end position="319"/>
    </location>
</feature>
<evidence type="ECO:0000256" key="7">
    <source>
        <dbReference type="SAM" id="Phobius"/>
    </source>
</evidence>